<comment type="caution">
    <text evidence="1">The sequence shown here is derived from an EMBL/GenBank/DDBJ whole genome shotgun (WGS) entry which is preliminary data.</text>
</comment>
<protein>
    <submittedName>
        <fullName evidence="1">Uncharacterized protein</fullName>
    </submittedName>
</protein>
<proteinExistence type="predicted"/>
<organism evidence="1">
    <name type="scientific">marine sediment metagenome</name>
    <dbReference type="NCBI Taxonomy" id="412755"/>
    <lineage>
        <taxon>unclassified sequences</taxon>
        <taxon>metagenomes</taxon>
        <taxon>ecological metagenomes</taxon>
    </lineage>
</organism>
<gene>
    <name evidence="1" type="ORF">S01H1_15509</name>
</gene>
<evidence type="ECO:0000313" key="1">
    <source>
        <dbReference type="EMBL" id="GAF73890.1"/>
    </source>
</evidence>
<accession>X0TCU8</accession>
<sequence length="169" mass="18581">MTHDRLGAVHRFPRALLFFFAVLLLAGAAQAGDSGRCHSAVVSSEMVLPDGSVHGPGRLRVCAVRTHSPTSMRVDLSVDGYPIHMVISRTTRGKDRTAVKDPFFVFQFDDDKRLVLLGLAYAKGGRLQTHAMYDHQDRFEVTSSWELLSRGYQAGAPQDESIVLVAAAR</sequence>
<dbReference type="EMBL" id="BARS01008094">
    <property type="protein sequence ID" value="GAF73890.1"/>
    <property type="molecule type" value="Genomic_DNA"/>
</dbReference>
<name>X0TCU8_9ZZZZ</name>
<dbReference type="AlphaFoldDB" id="X0TCU8"/>
<reference evidence="1" key="1">
    <citation type="journal article" date="2014" name="Front. Microbiol.">
        <title>High frequency of phylogenetically diverse reductive dehalogenase-homologous genes in deep subseafloor sedimentary metagenomes.</title>
        <authorList>
            <person name="Kawai M."/>
            <person name="Futagami T."/>
            <person name="Toyoda A."/>
            <person name="Takaki Y."/>
            <person name="Nishi S."/>
            <person name="Hori S."/>
            <person name="Arai W."/>
            <person name="Tsubouchi T."/>
            <person name="Morono Y."/>
            <person name="Uchiyama I."/>
            <person name="Ito T."/>
            <person name="Fujiyama A."/>
            <person name="Inagaki F."/>
            <person name="Takami H."/>
        </authorList>
    </citation>
    <scope>NUCLEOTIDE SEQUENCE</scope>
    <source>
        <strain evidence="1">Expedition CK06-06</strain>
    </source>
</reference>